<dbReference type="Gene3D" id="6.10.140.2220">
    <property type="match status" value="1"/>
</dbReference>
<evidence type="ECO:0000259" key="6">
    <source>
        <dbReference type="PROSITE" id="PS50865"/>
    </source>
</evidence>
<feature type="domain" description="MYND-type" evidence="6">
    <location>
        <begin position="310"/>
        <end position="360"/>
    </location>
</feature>
<name>A0AAD3H7W5_9STRA</name>
<feature type="compositionally biased region" description="Polar residues" evidence="5">
    <location>
        <begin position="13"/>
        <end position="23"/>
    </location>
</feature>
<feature type="region of interest" description="Disordered" evidence="5">
    <location>
        <begin position="1"/>
        <end position="23"/>
    </location>
</feature>
<dbReference type="PROSITE" id="PS50865">
    <property type="entry name" value="ZF_MYND_2"/>
    <property type="match status" value="1"/>
</dbReference>
<evidence type="ECO:0000313" key="8">
    <source>
        <dbReference type="Proteomes" id="UP001054902"/>
    </source>
</evidence>
<reference evidence="7 8" key="1">
    <citation type="journal article" date="2021" name="Sci. Rep.">
        <title>The genome of the diatom Chaetoceros tenuissimus carries an ancient integrated fragment of an extant virus.</title>
        <authorList>
            <person name="Hongo Y."/>
            <person name="Kimura K."/>
            <person name="Takaki Y."/>
            <person name="Yoshida Y."/>
            <person name="Baba S."/>
            <person name="Kobayashi G."/>
            <person name="Nagasaki K."/>
            <person name="Hano T."/>
            <person name="Tomaru Y."/>
        </authorList>
    </citation>
    <scope>NUCLEOTIDE SEQUENCE [LARGE SCALE GENOMIC DNA]</scope>
    <source>
        <strain evidence="7 8">NIES-3715</strain>
    </source>
</reference>
<organism evidence="7 8">
    <name type="scientific">Chaetoceros tenuissimus</name>
    <dbReference type="NCBI Taxonomy" id="426638"/>
    <lineage>
        <taxon>Eukaryota</taxon>
        <taxon>Sar</taxon>
        <taxon>Stramenopiles</taxon>
        <taxon>Ochrophyta</taxon>
        <taxon>Bacillariophyta</taxon>
        <taxon>Coscinodiscophyceae</taxon>
        <taxon>Chaetocerotophycidae</taxon>
        <taxon>Chaetocerotales</taxon>
        <taxon>Chaetocerotaceae</taxon>
        <taxon>Chaetoceros</taxon>
    </lineage>
</organism>
<evidence type="ECO:0000256" key="5">
    <source>
        <dbReference type="SAM" id="MobiDB-lite"/>
    </source>
</evidence>
<protein>
    <recommendedName>
        <fullName evidence="6">MYND-type domain-containing protein</fullName>
    </recommendedName>
</protein>
<keyword evidence="1" id="KW-0479">Metal-binding</keyword>
<evidence type="ECO:0000256" key="3">
    <source>
        <dbReference type="ARBA" id="ARBA00022833"/>
    </source>
</evidence>
<proteinExistence type="predicted"/>
<keyword evidence="3" id="KW-0862">Zinc</keyword>
<accession>A0AAD3H7W5</accession>
<keyword evidence="2 4" id="KW-0863">Zinc-finger</keyword>
<dbReference type="EMBL" id="BLLK01000046">
    <property type="protein sequence ID" value="GFH53268.1"/>
    <property type="molecule type" value="Genomic_DNA"/>
</dbReference>
<gene>
    <name evidence="7" type="ORF">CTEN210_09744</name>
</gene>
<comment type="caution">
    <text evidence="7">The sequence shown here is derived from an EMBL/GenBank/DDBJ whole genome shotgun (WGS) entry which is preliminary data.</text>
</comment>
<evidence type="ECO:0000256" key="1">
    <source>
        <dbReference type="ARBA" id="ARBA00022723"/>
    </source>
</evidence>
<dbReference type="InterPro" id="IPR002893">
    <property type="entry name" value="Znf_MYND"/>
</dbReference>
<keyword evidence="8" id="KW-1185">Reference proteome</keyword>
<evidence type="ECO:0000313" key="7">
    <source>
        <dbReference type="EMBL" id="GFH53268.1"/>
    </source>
</evidence>
<sequence length="435" mass="50649">MGKKTKRLEANRKNQTIQSRTRGISTANDKFQRIEQAVDALYEDACNMYNDFLYTQAQAKISKIASLLEAEKDMLMKNHSDYYKQRNIHAHEKLAHVEILRRNFQAVIPIHDFCESIAIMTDKLYLMYCLALMVTGKENSFQASNAALEYLHSIHTSNSNGNHLGVLGIYWHMFLIELRRKRKWDEALDFTIKLGSNIEVSTLYSSPFMLATTYIERYRVDARKRPRSKQNHMSVSLYKYISTLISEGYDQTRKGLFCAHENHDLLLAQWLYLNHHGSSKIFNNFREYAIQLVEDYIRNKKTGIYRMELCLGCRQKTASSDPGLVCSGCRVACYCSHEHQRSSWKKELDWGVGIGHKMLCPLYKALRKCREAHERCISDTRKYNLRLEKECEKFLSNGLGLKDLCFPQEFVDEYGEVFGNAKWKSLLTGAPKVWF</sequence>
<dbReference type="SUPFAM" id="SSF144232">
    <property type="entry name" value="HIT/MYND zinc finger-like"/>
    <property type="match status" value="1"/>
</dbReference>
<evidence type="ECO:0000256" key="2">
    <source>
        <dbReference type="ARBA" id="ARBA00022771"/>
    </source>
</evidence>
<dbReference type="Proteomes" id="UP001054902">
    <property type="component" value="Unassembled WGS sequence"/>
</dbReference>
<dbReference type="GO" id="GO:0008270">
    <property type="term" value="F:zinc ion binding"/>
    <property type="evidence" value="ECO:0007669"/>
    <property type="project" value="UniProtKB-KW"/>
</dbReference>
<dbReference type="AlphaFoldDB" id="A0AAD3H7W5"/>
<evidence type="ECO:0000256" key="4">
    <source>
        <dbReference type="PROSITE-ProRule" id="PRU00134"/>
    </source>
</evidence>